<feature type="chain" id="PRO_5025495949" description="Secreted protein" evidence="1">
    <location>
        <begin position="25"/>
        <end position="84"/>
    </location>
</feature>
<dbReference type="Proteomes" id="UP000800200">
    <property type="component" value="Unassembled WGS sequence"/>
</dbReference>
<sequence>MLAMWTSSLQLLLCSLRRSPLSTATSARLLQSTAILRASLSGTRLSADKACVGITAIGNLATSLPCAKGRQNSRFQRHYGMVSH</sequence>
<organism evidence="2 3">
    <name type="scientific">Zopfia rhizophila CBS 207.26</name>
    <dbReference type="NCBI Taxonomy" id="1314779"/>
    <lineage>
        <taxon>Eukaryota</taxon>
        <taxon>Fungi</taxon>
        <taxon>Dikarya</taxon>
        <taxon>Ascomycota</taxon>
        <taxon>Pezizomycotina</taxon>
        <taxon>Dothideomycetes</taxon>
        <taxon>Dothideomycetes incertae sedis</taxon>
        <taxon>Zopfiaceae</taxon>
        <taxon>Zopfia</taxon>
    </lineage>
</organism>
<protein>
    <recommendedName>
        <fullName evidence="4">Secreted protein</fullName>
    </recommendedName>
</protein>
<evidence type="ECO:0008006" key="4">
    <source>
        <dbReference type="Google" id="ProtNLM"/>
    </source>
</evidence>
<name>A0A6A6E496_9PEZI</name>
<dbReference type="EMBL" id="ML994635">
    <property type="protein sequence ID" value="KAF2184980.1"/>
    <property type="molecule type" value="Genomic_DNA"/>
</dbReference>
<evidence type="ECO:0000313" key="2">
    <source>
        <dbReference type="EMBL" id="KAF2184980.1"/>
    </source>
</evidence>
<dbReference type="AlphaFoldDB" id="A0A6A6E496"/>
<reference evidence="2" key="1">
    <citation type="journal article" date="2020" name="Stud. Mycol.">
        <title>101 Dothideomycetes genomes: a test case for predicting lifestyles and emergence of pathogens.</title>
        <authorList>
            <person name="Haridas S."/>
            <person name="Albert R."/>
            <person name="Binder M."/>
            <person name="Bloem J."/>
            <person name="Labutti K."/>
            <person name="Salamov A."/>
            <person name="Andreopoulos B."/>
            <person name="Baker S."/>
            <person name="Barry K."/>
            <person name="Bills G."/>
            <person name="Bluhm B."/>
            <person name="Cannon C."/>
            <person name="Castanera R."/>
            <person name="Culley D."/>
            <person name="Daum C."/>
            <person name="Ezra D."/>
            <person name="Gonzalez J."/>
            <person name="Henrissat B."/>
            <person name="Kuo A."/>
            <person name="Liang C."/>
            <person name="Lipzen A."/>
            <person name="Lutzoni F."/>
            <person name="Magnuson J."/>
            <person name="Mondo S."/>
            <person name="Nolan M."/>
            <person name="Ohm R."/>
            <person name="Pangilinan J."/>
            <person name="Park H.-J."/>
            <person name="Ramirez L."/>
            <person name="Alfaro M."/>
            <person name="Sun H."/>
            <person name="Tritt A."/>
            <person name="Yoshinaga Y."/>
            <person name="Zwiers L.-H."/>
            <person name="Turgeon B."/>
            <person name="Goodwin S."/>
            <person name="Spatafora J."/>
            <person name="Crous P."/>
            <person name="Grigoriev I."/>
        </authorList>
    </citation>
    <scope>NUCLEOTIDE SEQUENCE</scope>
    <source>
        <strain evidence="2">CBS 207.26</strain>
    </source>
</reference>
<feature type="signal peptide" evidence="1">
    <location>
        <begin position="1"/>
        <end position="24"/>
    </location>
</feature>
<proteinExistence type="predicted"/>
<evidence type="ECO:0000256" key="1">
    <source>
        <dbReference type="SAM" id="SignalP"/>
    </source>
</evidence>
<gene>
    <name evidence="2" type="ORF">K469DRAFT_168021</name>
</gene>
<accession>A0A6A6E496</accession>
<keyword evidence="3" id="KW-1185">Reference proteome</keyword>
<keyword evidence="1" id="KW-0732">Signal</keyword>
<evidence type="ECO:0000313" key="3">
    <source>
        <dbReference type="Proteomes" id="UP000800200"/>
    </source>
</evidence>